<evidence type="ECO:0000256" key="1">
    <source>
        <dbReference type="ARBA" id="ARBA00001942"/>
    </source>
</evidence>
<keyword evidence="14" id="KW-1185">Reference proteome</keyword>
<dbReference type="CDD" id="cd02787">
    <property type="entry name" value="MopB_CT_ydeP"/>
    <property type="match status" value="1"/>
</dbReference>
<proteinExistence type="inferred from homology"/>
<dbReference type="GO" id="GO:1990204">
    <property type="term" value="C:oxidoreductase complex"/>
    <property type="evidence" value="ECO:0007669"/>
    <property type="project" value="UniProtKB-ARBA"/>
</dbReference>
<dbReference type="InterPro" id="IPR041953">
    <property type="entry name" value="YdeP_MopB"/>
</dbReference>
<reference evidence="13 14" key="1">
    <citation type="journal article" date="2021" name="Microorganisms">
        <title>Acidisoma silvae sp. nov. and Acidisomacellulosilytica sp. nov., Two Acidophilic Bacteria Isolated from Decaying Wood, Hydrolyzing Cellulose and Producing Poly-3-hydroxybutyrate.</title>
        <authorList>
            <person name="Mieszkin S."/>
            <person name="Pouder E."/>
            <person name="Uroz S."/>
            <person name="Simon-Colin C."/>
            <person name="Alain K."/>
        </authorList>
    </citation>
    <scope>NUCLEOTIDE SEQUENCE [LARGE SCALE GENOMIC DNA]</scope>
    <source>
        <strain evidence="13 14">HW T5.17</strain>
    </source>
</reference>
<sequence length="780" mass="86708">MLQSVKHKPYRGPSGGWGSVKSLADILRREGVPLSGPLILERQNKADGFQCISCAWPKPAKPLPFEFCENGAKATAWEITTHRATPEFFARHSVEKMLTWADYDLEQAGRITEPLRYDQDSDRYVAVSWTDAFTEIGRQLKDIEDRKKVVFYSSGRTSNEASYIYGLFARLFGNNNLPDSSNMCHETTSVALPESIGVPVGTTILEDFAKCDCLFFFGQNAGSNSPRMLHALEEASQRGVPIITYNPLRERGLERFTNPQSPMEMLTLDETRISSQYHQVKAGGDLAALTGICKWLVNMDDEARAGGGRPILDHEFIKIHTHGFETFIQWLRNESWENLERESGLTRSAFAATATVYANSSAAMGIYGMGLTQHRAGVETVQMLVNLLLLKGNIGREGAGICPVRGHSNVQGQRTVGITEKPELLPLDNLRKQYGFEPPQEKGLNTVEAVEELLAENLAGFIGLGGNFARAIPDQGRTDPCWRKLQLTVHITTKLNRSHLLPGRVSYLLPVLGRTEIDKRASGPQALSMEDSTSCIHGSRGVRPAASRHLRSEVEVVARIAMATLDPNPKVPWKAWMADYSTIRRSIGETYPETFYDYDQRMWEPGGFHRSLPARERKWKTKTGKANFITPKGLEEDKDLREIGPDALRLITLRSNDQFNTTIYGYSDRFRGISGSRMVVFMNREDVERLGLSGGDEVTLVTQSNDGHHREAPGFKIIPYGIPVGCVGAYYPETNLLLPIGHYAEGSKTPAAKSIPVTIRSMAPTMRIERAASDINPSSA</sequence>
<dbReference type="EMBL" id="JAESVA010000024">
    <property type="protein sequence ID" value="MCB8884069.1"/>
    <property type="molecule type" value="Genomic_DNA"/>
</dbReference>
<dbReference type="InterPro" id="IPR037951">
    <property type="entry name" value="MopB_CT_YdeP"/>
</dbReference>
<dbReference type="Pfam" id="PF00384">
    <property type="entry name" value="Molybdopterin"/>
    <property type="match status" value="1"/>
</dbReference>
<dbReference type="InterPro" id="IPR006657">
    <property type="entry name" value="MoPterin_dinucl-bd_dom"/>
</dbReference>
<evidence type="ECO:0000256" key="8">
    <source>
        <dbReference type="ARBA" id="ARBA00023004"/>
    </source>
</evidence>
<dbReference type="PIRSF" id="PIRSF000144">
    <property type="entry name" value="CbbBc"/>
    <property type="match status" value="1"/>
</dbReference>
<evidence type="ECO:0000256" key="3">
    <source>
        <dbReference type="ARBA" id="ARBA00010312"/>
    </source>
</evidence>
<organism evidence="13 14">
    <name type="scientific">Acidisoma cellulosilyticum</name>
    <dbReference type="NCBI Taxonomy" id="2802395"/>
    <lineage>
        <taxon>Bacteria</taxon>
        <taxon>Pseudomonadati</taxon>
        <taxon>Pseudomonadota</taxon>
        <taxon>Alphaproteobacteria</taxon>
        <taxon>Acetobacterales</taxon>
        <taxon>Acidocellaceae</taxon>
        <taxon>Acidisoma</taxon>
    </lineage>
</organism>
<keyword evidence="4" id="KW-0004">4Fe-4S</keyword>
<dbReference type="InterPro" id="IPR050123">
    <property type="entry name" value="Prok_molybdopt-oxidoreductase"/>
</dbReference>
<protein>
    <submittedName>
        <fullName evidence="13">FdhF/YdeP family oxidoreductase</fullName>
    </submittedName>
</protein>
<name>A0A964E6Y3_9PROT</name>
<feature type="domain" description="Molybdopterin dinucleotide-binding" evidence="12">
    <location>
        <begin position="648"/>
        <end position="705"/>
    </location>
</feature>
<evidence type="ECO:0000256" key="9">
    <source>
        <dbReference type="ARBA" id="ARBA00023014"/>
    </source>
</evidence>
<dbReference type="InterPro" id="IPR006656">
    <property type="entry name" value="Mopterin_OxRdtase"/>
</dbReference>
<dbReference type="InterPro" id="IPR009010">
    <property type="entry name" value="Asp_de-COase-like_dom_sf"/>
</dbReference>
<keyword evidence="7" id="KW-0560">Oxidoreductase</keyword>
<gene>
    <name evidence="13" type="ORF">ACELLULO517_27855</name>
</gene>
<dbReference type="GO" id="GO:0008863">
    <property type="term" value="F:formate dehydrogenase (NAD+) activity"/>
    <property type="evidence" value="ECO:0007669"/>
    <property type="project" value="InterPro"/>
</dbReference>
<evidence type="ECO:0000256" key="10">
    <source>
        <dbReference type="SAM" id="MobiDB-lite"/>
    </source>
</evidence>
<keyword evidence="9" id="KW-0411">Iron-sulfur</keyword>
<dbReference type="GO" id="GO:0045333">
    <property type="term" value="P:cellular respiration"/>
    <property type="evidence" value="ECO:0007669"/>
    <property type="project" value="UniProtKB-ARBA"/>
</dbReference>
<dbReference type="GO" id="GO:0016020">
    <property type="term" value="C:membrane"/>
    <property type="evidence" value="ECO:0007669"/>
    <property type="project" value="TreeGrafter"/>
</dbReference>
<dbReference type="GO" id="GO:0043546">
    <property type="term" value="F:molybdopterin cofactor binding"/>
    <property type="evidence" value="ECO:0007669"/>
    <property type="project" value="InterPro"/>
</dbReference>
<dbReference type="Pfam" id="PF01568">
    <property type="entry name" value="Molydop_binding"/>
    <property type="match status" value="1"/>
</dbReference>
<dbReference type="Gene3D" id="3.40.50.740">
    <property type="match status" value="1"/>
</dbReference>
<evidence type="ECO:0000256" key="5">
    <source>
        <dbReference type="ARBA" id="ARBA00022505"/>
    </source>
</evidence>
<evidence type="ECO:0000256" key="7">
    <source>
        <dbReference type="ARBA" id="ARBA00023002"/>
    </source>
</evidence>
<evidence type="ECO:0000256" key="4">
    <source>
        <dbReference type="ARBA" id="ARBA00022485"/>
    </source>
</evidence>
<dbReference type="Gene3D" id="3.40.228.10">
    <property type="entry name" value="Dimethylsulfoxide Reductase, domain 2"/>
    <property type="match status" value="1"/>
</dbReference>
<dbReference type="PANTHER" id="PTHR43105">
    <property type="entry name" value="RESPIRATORY NITRATE REDUCTASE"/>
    <property type="match status" value="1"/>
</dbReference>
<evidence type="ECO:0000313" key="13">
    <source>
        <dbReference type="EMBL" id="MCB8884069.1"/>
    </source>
</evidence>
<evidence type="ECO:0000259" key="11">
    <source>
        <dbReference type="Pfam" id="PF00384"/>
    </source>
</evidence>
<dbReference type="GO" id="GO:0030151">
    <property type="term" value="F:molybdenum ion binding"/>
    <property type="evidence" value="ECO:0007669"/>
    <property type="project" value="InterPro"/>
</dbReference>
<dbReference type="AlphaFoldDB" id="A0A964E6Y3"/>
<keyword evidence="6" id="KW-0479">Metal-binding</keyword>
<feature type="region of interest" description="Disordered" evidence="10">
    <location>
        <begin position="522"/>
        <end position="541"/>
    </location>
</feature>
<dbReference type="GO" id="GO:0051539">
    <property type="term" value="F:4 iron, 4 sulfur cluster binding"/>
    <property type="evidence" value="ECO:0007669"/>
    <property type="project" value="UniProtKB-KW"/>
</dbReference>
<keyword evidence="5" id="KW-0500">Molybdenum</keyword>
<feature type="domain" description="Molybdopterin oxidoreductase" evidence="11">
    <location>
        <begin position="110"/>
        <end position="409"/>
    </location>
</feature>
<comment type="similarity">
    <text evidence="3">Belongs to the prokaryotic molybdopterin-containing oxidoreductase family.</text>
</comment>
<evidence type="ECO:0000256" key="6">
    <source>
        <dbReference type="ARBA" id="ARBA00022723"/>
    </source>
</evidence>
<dbReference type="PANTHER" id="PTHR43105:SF4">
    <property type="entry name" value="PROTEIN YDEP"/>
    <property type="match status" value="1"/>
</dbReference>
<comment type="cofactor">
    <cofactor evidence="1">
        <name>Mo-bis(molybdopterin guanine dinucleotide)</name>
        <dbReference type="ChEBI" id="CHEBI:60539"/>
    </cofactor>
</comment>
<dbReference type="CDD" id="cd02767">
    <property type="entry name" value="MopB_ydeP"/>
    <property type="match status" value="1"/>
</dbReference>
<keyword evidence="8" id="KW-0408">Iron</keyword>
<comment type="caution">
    <text evidence="13">The sequence shown here is derived from an EMBL/GenBank/DDBJ whole genome shotgun (WGS) entry which is preliminary data.</text>
</comment>
<evidence type="ECO:0000259" key="12">
    <source>
        <dbReference type="Pfam" id="PF01568"/>
    </source>
</evidence>
<accession>A0A964E6Y3</accession>
<comment type="cofactor">
    <cofactor evidence="2">
        <name>[4Fe-4S] cluster</name>
        <dbReference type="ChEBI" id="CHEBI:49883"/>
    </cofactor>
</comment>
<dbReference type="SUPFAM" id="SSF50692">
    <property type="entry name" value="ADC-like"/>
    <property type="match status" value="1"/>
</dbReference>
<evidence type="ECO:0000313" key="14">
    <source>
        <dbReference type="Proteomes" id="UP000721844"/>
    </source>
</evidence>
<dbReference type="Proteomes" id="UP000721844">
    <property type="component" value="Unassembled WGS sequence"/>
</dbReference>
<dbReference type="InterPro" id="IPR010046">
    <property type="entry name" value="Mopterin_OxRdtse_a_bac"/>
</dbReference>
<dbReference type="NCBIfam" id="TIGR01701">
    <property type="entry name" value="Fdhalpha-like"/>
    <property type="match status" value="1"/>
</dbReference>
<dbReference type="SUPFAM" id="SSF53706">
    <property type="entry name" value="Formate dehydrogenase/DMSO reductase, domains 1-3"/>
    <property type="match status" value="1"/>
</dbReference>
<evidence type="ECO:0000256" key="2">
    <source>
        <dbReference type="ARBA" id="ARBA00001966"/>
    </source>
</evidence>